<evidence type="ECO:0000256" key="1">
    <source>
        <dbReference type="ARBA" id="ARBA00022723"/>
    </source>
</evidence>
<dbReference type="GO" id="GO:0046872">
    <property type="term" value="F:metal ion binding"/>
    <property type="evidence" value="ECO:0007669"/>
    <property type="project" value="UniProtKB-KW"/>
</dbReference>
<dbReference type="EMBL" id="VRSW01000002">
    <property type="protein sequence ID" value="TXK04611.1"/>
    <property type="molecule type" value="Genomic_DNA"/>
</dbReference>
<dbReference type="Pfam" id="PF00403">
    <property type="entry name" value="HMA"/>
    <property type="match status" value="1"/>
</dbReference>
<evidence type="ECO:0000313" key="3">
    <source>
        <dbReference type="EMBL" id="TXK04611.1"/>
    </source>
</evidence>
<keyword evidence="1" id="KW-0479">Metal-binding</keyword>
<dbReference type="RefSeq" id="WP_147825746.1">
    <property type="nucleotide sequence ID" value="NZ_BAAARG010000002.1"/>
</dbReference>
<name>A0A5C8HP74_9MICO</name>
<evidence type="ECO:0000259" key="2">
    <source>
        <dbReference type="PROSITE" id="PS50846"/>
    </source>
</evidence>
<dbReference type="Proteomes" id="UP000321196">
    <property type="component" value="Unassembled WGS sequence"/>
</dbReference>
<dbReference type="Gene3D" id="3.30.70.100">
    <property type="match status" value="1"/>
</dbReference>
<dbReference type="InterPro" id="IPR036163">
    <property type="entry name" value="HMA_dom_sf"/>
</dbReference>
<dbReference type="PROSITE" id="PS01047">
    <property type="entry name" value="HMA_1"/>
    <property type="match status" value="1"/>
</dbReference>
<evidence type="ECO:0000313" key="4">
    <source>
        <dbReference type="Proteomes" id="UP000321196"/>
    </source>
</evidence>
<dbReference type="AlphaFoldDB" id="A0A5C8HP74"/>
<accession>A0A5C8HP74</accession>
<gene>
    <name evidence="3" type="ORF">FVP60_08015</name>
</gene>
<dbReference type="InterPro" id="IPR017969">
    <property type="entry name" value="Heavy-metal-associated_CS"/>
</dbReference>
<sequence>MTTQAYLVEGMTCGHCAGSVTTEVSGVAGVENAVVDLGAKTVTVTGDVSDDAVAAAVAEAGYTFAGRA</sequence>
<dbReference type="CDD" id="cd00371">
    <property type="entry name" value="HMA"/>
    <property type="match status" value="1"/>
</dbReference>
<dbReference type="PROSITE" id="PS50846">
    <property type="entry name" value="HMA_2"/>
    <property type="match status" value="1"/>
</dbReference>
<reference evidence="3 4" key="1">
    <citation type="submission" date="2019-08" db="EMBL/GenBank/DDBJ databases">
        <authorList>
            <person name="Dong K."/>
        </authorList>
    </citation>
    <scope>NUCLEOTIDE SEQUENCE [LARGE SCALE GENOMIC DNA]</scope>
    <source>
        <strain evidence="3 4">M4-8</strain>
    </source>
</reference>
<dbReference type="SUPFAM" id="SSF55008">
    <property type="entry name" value="HMA, heavy metal-associated domain"/>
    <property type="match status" value="1"/>
</dbReference>
<feature type="domain" description="HMA" evidence="2">
    <location>
        <begin position="2"/>
        <end position="65"/>
    </location>
</feature>
<keyword evidence="4" id="KW-1185">Reference proteome</keyword>
<comment type="caution">
    <text evidence="3">The sequence shown here is derived from an EMBL/GenBank/DDBJ whole genome shotgun (WGS) entry which is preliminary data.</text>
</comment>
<dbReference type="OrthoDB" id="9813965at2"/>
<organism evidence="3 4">
    <name type="scientific">Microbacterium mitrae</name>
    <dbReference type="NCBI Taxonomy" id="664640"/>
    <lineage>
        <taxon>Bacteria</taxon>
        <taxon>Bacillati</taxon>
        <taxon>Actinomycetota</taxon>
        <taxon>Actinomycetes</taxon>
        <taxon>Micrococcales</taxon>
        <taxon>Microbacteriaceae</taxon>
        <taxon>Microbacterium</taxon>
    </lineage>
</organism>
<proteinExistence type="predicted"/>
<dbReference type="InterPro" id="IPR006121">
    <property type="entry name" value="HMA_dom"/>
</dbReference>
<protein>
    <submittedName>
        <fullName evidence="3">Cation transporter</fullName>
    </submittedName>
</protein>